<gene>
    <name evidence="3" type="ORF">D0Z70_03245</name>
</gene>
<keyword evidence="1" id="KW-0812">Transmembrane</keyword>
<name>A0A418YXB1_9SPHN</name>
<dbReference type="EMBL" id="QVRA01000002">
    <property type="protein sequence ID" value="RJG57241.1"/>
    <property type="molecule type" value="Genomic_DNA"/>
</dbReference>
<keyword evidence="1" id="KW-0472">Membrane</keyword>
<organism evidence="3 4">
    <name type="scientific">Sphingobium terrigena</name>
    <dbReference type="NCBI Taxonomy" id="2304063"/>
    <lineage>
        <taxon>Bacteria</taxon>
        <taxon>Pseudomonadati</taxon>
        <taxon>Pseudomonadota</taxon>
        <taxon>Alphaproteobacteria</taxon>
        <taxon>Sphingomonadales</taxon>
        <taxon>Sphingomonadaceae</taxon>
        <taxon>Sphingobium</taxon>
    </lineage>
</organism>
<comment type="caution">
    <text evidence="3">The sequence shown here is derived from an EMBL/GenBank/DDBJ whole genome shotgun (WGS) entry which is preliminary data.</text>
</comment>
<dbReference type="SUPFAM" id="SSF53448">
    <property type="entry name" value="Nucleotide-diphospho-sugar transferases"/>
    <property type="match status" value="1"/>
</dbReference>
<dbReference type="GO" id="GO:0016740">
    <property type="term" value="F:transferase activity"/>
    <property type="evidence" value="ECO:0007669"/>
    <property type="project" value="UniProtKB-KW"/>
</dbReference>
<reference evidence="3 4" key="1">
    <citation type="submission" date="2018-08" db="EMBL/GenBank/DDBJ databases">
        <title>Sphingobium sp. EO9.</title>
        <authorList>
            <person name="Park Y."/>
            <person name="Kim K.H."/>
            <person name="Jeon C.O."/>
        </authorList>
    </citation>
    <scope>NUCLEOTIDE SEQUENCE [LARGE SCALE GENOMIC DNA]</scope>
    <source>
        <strain evidence="3 4">EO9</strain>
    </source>
</reference>
<dbReference type="OrthoDB" id="9766971at2"/>
<feature type="transmembrane region" description="Helical" evidence="1">
    <location>
        <begin position="290"/>
        <end position="310"/>
    </location>
</feature>
<dbReference type="Gene3D" id="3.90.550.10">
    <property type="entry name" value="Spore Coat Polysaccharide Biosynthesis Protein SpsA, Chain A"/>
    <property type="match status" value="1"/>
</dbReference>
<dbReference type="Proteomes" id="UP000283469">
    <property type="component" value="Unassembled WGS sequence"/>
</dbReference>
<feature type="domain" description="Glycosyltransferase 2-like" evidence="2">
    <location>
        <begin position="50"/>
        <end position="209"/>
    </location>
</feature>
<evidence type="ECO:0000256" key="1">
    <source>
        <dbReference type="SAM" id="Phobius"/>
    </source>
</evidence>
<dbReference type="CDD" id="cd06439">
    <property type="entry name" value="CESA_like_1"/>
    <property type="match status" value="1"/>
</dbReference>
<dbReference type="AlphaFoldDB" id="A0A418YXB1"/>
<keyword evidence="3" id="KW-0808">Transferase</keyword>
<dbReference type="PANTHER" id="PTHR48090">
    <property type="entry name" value="UNDECAPRENYL-PHOSPHATE 4-DEOXY-4-FORMAMIDO-L-ARABINOSE TRANSFERASE-RELATED"/>
    <property type="match status" value="1"/>
</dbReference>
<feature type="transmembrane region" description="Helical" evidence="1">
    <location>
        <begin position="340"/>
        <end position="358"/>
    </location>
</feature>
<feature type="transmembrane region" description="Helical" evidence="1">
    <location>
        <begin position="316"/>
        <end position="333"/>
    </location>
</feature>
<evidence type="ECO:0000259" key="2">
    <source>
        <dbReference type="Pfam" id="PF00535"/>
    </source>
</evidence>
<evidence type="ECO:0000313" key="4">
    <source>
        <dbReference type="Proteomes" id="UP000283469"/>
    </source>
</evidence>
<keyword evidence="4" id="KW-1185">Reference proteome</keyword>
<keyword evidence="1" id="KW-1133">Transmembrane helix</keyword>
<accession>A0A418YXB1</accession>
<dbReference type="InterPro" id="IPR001173">
    <property type="entry name" value="Glyco_trans_2-like"/>
</dbReference>
<protein>
    <submittedName>
        <fullName evidence="3">Glycosyltransferase family 2 protein</fullName>
    </submittedName>
</protein>
<evidence type="ECO:0000313" key="3">
    <source>
        <dbReference type="EMBL" id="RJG57241.1"/>
    </source>
</evidence>
<dbReference type="RefSeq" id="WP_119743947.1">
    <property type="nucleotide sequence ID" value="NZ_QVRA01000002.1"/>
</dbReference>
<dbReference type="InterPro" id="IPR029044">
    <property type="entry name" value="Nucleotide-diphossugar_trans"/>
</dbReference>
<dbReference type="Pfam" id="PF00535">
    <property type="entry name" value="Glycos_transf_2"/>
    <property type="match status" value="1"/>
</dbReference>
<dbReference type="InterPro" id="IPR050256">
    <property type="entry name" value="Glycosyltransferase_2"/>
</dbReference>
<feature type="transmembrane region" description="Helical" evidence="1">
    <location>
        <begin position="6"/>
        <end position="27"/>
    </location>
</feature>
<dbReference type="PANTHER" id="PTHR48090:SF7">
    <property type="entry name" value="RFBJ PROTEIN"/>
    <property type="match status" value="1"/>
</dbReference>
<proteinExistence type="predicted"/>
<sequence>MTDLWLGALLLVSLVAVLWPFLVYPLILRALPTCPEQPVAGPVPSATLLFCAYNEAGAMPEKLANLAMLKGLHPTLDILAFDDGSSDGTGDLIAAQGDLITLIRGPGRSGKAHGMKQLAARARGDILIFTDANVLLDPDAIERLLARYADPDIGGVLGSLHYIGQGESATASVGSLYWRIEERLKDEESRTGNVLGADGSIFSIRRSLYPDFPDSVLDDLTVSMAVVFAGKRLVKARDVIARERLVTARKDEYRRKVRIAARAWHTHSHLRPQLRRMAVIDRFKYASRKIIRWFGGLFILTGAVAAGALAMRFSPMLYMVGALAVALVIWRGIRAKSGPFAALVDVLIAYAATLQGVAKAMTGRTVTIWNPAKSR</sequence>